<dbReference type="RefSeq" id="WP_301590590.1">
    <property type="nucleotide sequence ID" value="NZ_JAPFQI010000009.1"/>
</dbReference>
<dbReference type="PROSITE" id="PS00622">
    <property type="entry name" value="HTH_LUXR_1"/>
    <property type="match status" value="1"/>
</dbReference>
<dbReference type="InterPro" id="IPR000792">
    <property type="entry name" value="Tscrpt_reg_LuxR_C"/>
</dbReference>
<evidence type="ECO:0000256" key="3">
    <source>
        <dbReference type="ARBA" id="ARBA00023163"/>
    </source>
</evidence>
<dbReference type="SUPFAM" id="SSF46894">
    <property type="entry name" value="C-terminal effector domain of the bipartite response regulators"/>
    <property type="match status" value="1"/>
</dbReference>
<keyword evidence="4" id="KW-0597">Phosphoprotein</keyword>
<dbReference type="SUPFAM" id="SSF52172">
    <property type="entry name" value="CheY-like"/>
    <property type="match status" value="1"/>
</dbReference>
<dbReference type="InterPro" id="IPR011006">
    <property type="entry name" value="CheY-like_superfamily"/>
</dbReference>
<evidence type="ECO:0000259" key="5">
    <source>
        <dbReference type="PROSITE" id="PS50043"/>
    </source>
</evidence>
<dbReference type="Gene3D" id="3.40.50.2300">
    <property type="match status" value="1"/>
</dbReference>
<dbReference type="Pfam" id="PF00196">
    <property type="entry name" value="GerE"/>
    <property type="match status" value="1"/>
</dbReference>
<dbReference type="InterPro" id="IPR001789">
    <property type="entry name" value="Sig_transdc_resp-reg_receiver"/>
</dbReference>
<accession>A0ABT3NWJ5</accession>
<dbReference type="CDD" id="cd06170">
    <property type="entry name" value="LuxR_C_like"/>
    <property type="match status" value="1"/>
</dbReference>
<keyword evidence="8" id="KW-1185">Reference proteome</keyword>
<dbReference type="PROSITE" id="PS50043">
    <property type="entry name" value="HTH_LUXR_2"/>
    <property type="match status" value="1"/>
</dbReference>
<dbReference type="PRINTS" id="PR00038">
    <property type="entry name" value="HTHLUXR"/>
</dbReference>
<feature type="domain" description="HTH luxR-type" evidence="5">
    <location>
        <begin position="137"/>
        <end position="202"/>
    </location>
</feature>
<keyword evidence="2" id="KW-0238">DNA-binding</keyword>
<evidence type="ECO:0000313" key="8">
    <source>
        <dbReference type="Proteomes" id="UP001526430"/>
    </source>
</evidence>
<organism evidence="7 8">
    <name type="scientific">Sabulicella glaciei</name>
    <dbReference type="NCBI Taxonomy" id="2984948"/>
    <lineage>
        <taxon>Bacteria</taxon>
        <taxon>Pseudomonadati</taxon>
        <taxon>Pseudomonadota</taxon>
        <taxon>Alphaproteobacteria</taxon>
        <taxon>Acetobacterales</taxon>
        <taxon>Acetobacteraceae</taxon>
        <taxon>Sabulicella</taxon>
    </lineage>
</organism>
<dbReference type="Gene3D" id="1.10.10.10">
    <property type="entry name" value="Winged helix-like DNA-binding domain superfamily/Winged helix DNA-binding domain"/>
    <property type="match status" value="1"/>
</dbReference>
<dbReference type="Proteomes" id="UP001526430">
    <property type="component" value="Unassembled WGS sequence"/>
</dbReference>
<dbReference type="EMBL" id="JAPFQI010000009">
    <property type="protein sequence ID" value="MCW8086524.1"/>
    <property type="molecule type" value="Genomic_DNA"/>
</dbReference>
<feature type="domain" description="Response regulatory" evidence="6">
    <location>
        <begin position="4"/>
        <end position="121"/>
    </location>
</feature>
<gene>
    <name evidence="7" type="ORF">OF850_12865</name>
</gene>
<evidence type="ECO:0000259" key="6">
    <source>
        <dbReference type="PROSITE" id="PS50110"/>
    </source>
</evidence>
<sequence length="203" mass="21728">MEPVLHVVDDEEAVRRSLAMLLMAADYNVETYADAAALLGAASRGTGLAPGCLILDVRMPGMDGLSLMEELSKRGITHPAIVVTGHADVPLAVRAMRVGAIDFLEKPYTEERLLEAVKAALAAGDEATRRRSAETRATAQVTALSPREKEVLECLVQGMANKVVAHKLGISPRTVEVHRANLMDKLNARSLPELVRIGLAAGM</sequence>
<feature type="modified residue" description="4-aspartylphosphate" evidence="4">
    <location>
        <position position="56"/>
    </location>
</feature>
<reference evidence="7 8" key="1">
    <citation type="submission" date="2022-10" db="EMBL/GenBank/DDBJ databases">
        <title>Roseococcus glaciei nov., sp. nov., isolated from glacier.</title>
        <authorList>
            <person name="Liu Q."/>
            <person name="Xin Y.-H."/>
        </authorList>
    </citation>
    <scope>NUCLEOTIDE SEQUENCE [LARGE SCALE GENOMIC DNA]</scope>
    <source>
        <strain evidence="7 8">MDT2-1-1</strain>
    </source>
</reference>
<keyword evidence="3" id="KW-0804">Transcription</keyword>
<proteinExistence type="predicted"/>
<dbReference type="PANTHER" id="PTHR44688:SF16">
    <property type="entry name" value="DNA-BINDING TRANSCRIPTIONAL ACTIVATOR DEVR_DOSR"/>
    <property type="match status" value="1"/>
</dbReference>
<comment type="caution">
    <text evidence="7">The sequence shown here is derived from an EMBL/GenBank/DDBJ whole genome shotgun (WGS) entry which is preliminary data.</text>
</comment>
<dbReference type="InterPro" id="IPR036388">
    <property type="entry name" value="WH-like_DNA-bd_sf"/>
</dbReference>
<evidence type="ECO:0000256" key="1">
    <source>
        <dbReference type="ARBA" id="ARBA00023015"/>
    </source>
</evidence>
<dbReference type="Pfam" id="PF00072">
    <property type="entry name" value="Response_reg"/>
    <property type="match status" value="1"/>
</dbReference>
<protein>
    <submittedName>
        <fullName evidence="7">Response regulator</fullName>
    </submittedName>
</protein>
<dbReference type="SMART" id="SM00421">
    <property type="entry name" value="HTH_LUXR"/>
    <property type="match status" value="1"/>
</dbReference>
<evidence type="ECO:0000313" key="7">
    <source>
        <dbReference type="EMBL" id="MCW8086524.1"/>
    </source>
</evidence>
<evidence type="ECO:0000256" key="2">
    <source>
        <dbReference type="ARBA" id="ARBA00023125"/>
    </source>
</evidence>
<dbReference type="SMART" id="SM00448">
    <property type="entry name" value="REC"/>
    <property type="match status" value="1"/>
</dbReference>
<keyword evidence="1" id="KW-0805">Transcription regulation</keyword>
<evidence type="ECO:0000256" key="4">
    <source>
        <dbReference type="PROSITE-ProRule" id="PRU00169"/>
    </source>
</evidence>
<dbReference type="InterPro" id="IPR016032">
    <property type="entry name" value="Sig_transdc_resp-reg_C-effctor"/>
</dbReference>
<name>A0ABT3NWJ5_9PROT</name>
<dbReference type="PANTHER" id="PTHR44688">
    <property type="entry name" value="DNA-BINDING TRANSCRIPTIONAL ACTIVATOR DEVR_DOSR"/>
    <property type="match status" value="1"/>
</dbReference>
<dbReference type="PROSITE" id="PS50110">
    <property type="entry name" value="RESPONSE_REGULATORY"/>
    <property type="match status" value="1"/>
</dbReference>